<feature type="transmembrane region" description="Helical" evidence="17">
    <location>
        <begin position="176"/>
        <end position="202"/>
    </location>
</feature>
<dbReference type="InterPro" id="IPR000276">
    <property type="entry name" value="GPCR_Rhodpsn"/>
</dbReference>
<keyword evidence="11 15" id="KW-0675">Receptor</keyword>
<evidence type="ECO:0000256" key="13">
    <source>
        <dbReference type="ARBA" id="ARBA00023224"/>
    </source>
</evidence>
<keyword evidence="9 17" id="KW-0472">Membrane</keyword>
<evidence type="ECO:0000256" key="8">
    <source>
        <dbReference type="ARBA" id="ARBA00023069"/>
    </source>
</evidence>
<proteinExistence type="inferred from homology"/>
<feature type="domain" description="G-protein coupled receptors family 1 profile" evidence="18">
    <location>
        <begin position="452"/>
        <end position="969"/>
    </location>
</feature>
<feature type="transmembrane region" description="Helical" evidence="17">
    <location>
        <begin position="52"/>
        <end position="73"/>
    </location>
</feature>
<evidence type="ECO:0000256" key="3">
    <source>
        <dbReference type="ARBA" id="ARBA00022473"/>
    </source>
</evidence>
<feature type="transmembrane region" description="Helical" evidence="17">
    <location>
        <begin position="355"/>
        <end position="376"/>
    </location>
</feature>
<keyword evidence="7 15" id="KW-0297">G-protein coupled receptor</keyword>
<keyword evidence="4" id="KW-1003">Cell membrane</keyword>
<keyword evidence="20" id="KW-1185">Reference proteome</keyword>
<dbReference type="PRINTS" id="PR00237">
    <property type="entry name" value="GPCRRHODOPSN"/>
</dbReference>
<feature type="domain" description="G-protein coupled receptors family 1 profile" evidence="18">
    <location>
        <begin position="31"/>
        <end position="408"/>
    </location>
</feature>
<evidence type="ECO:0000259" key="18">
    <source>
        <dbReference type="PROSITE" id="PS50262"/>
    </source>
</evidence>
<comment type="similarity">
    <text evidence="15">Belongs to the G-protein coupled receptor 1 family.</text>
</comment>
<feature type="transmembrane region" description="Helical" evidence="17">
    <location>
        <begin position="20"/>
        <end position="40"/>
    </location>
</feature>
<evidence type="ECO:0000313" key="19">
    <source>
        <dbReference type="EMBL" id="CAH3044016.1"/>
    </source>
</evidence>
<keyword evidence="5 15" id="KW-0812">Transmembrane</keyword>
<keyword evidence="10" id="KW-1015">Disulfide bond</keyword>
<keyword evidence="3" id="KW-0217">Developmental protein</keyword>
<feature type="compositionally biased region" description="Basic and acidic residues" evidence="16">
    <location>
        <begin position="699"/>
        <end position="710"/>
    </location>
</feature>
<dbReference type="Pfam" id="PF00001">
    <property type="entry name" value="7tm_1"/>
    <property type="match status" value="2"/>
</dbReference>
<dbReference type="PANTHER" id="PTHR22752">
    <property type="entry name" value="G PROTEIN-COUPLED RECEPTOR"/>
    <property type="match status" value="1"/>
</dbReference>
<feature type="transmembrane region" description="Helical" evidence="17">
    <location>
        <begin position="553"/>
        <end position="574"/>
    </location>
</feature>
<keyword evidence="6 17" id="KW-1133">Transmembrane helix</keyword>
<feature type="transmembrane region" description="Helical" evidence="17">
    <location>
        <begin position="93"/>
        <end position="112"/>
    </location>
</feature>
<reference evidence="19 20" key="1">
    <citation type="submission" date="2022-05" db="EMBL/GenBank/DDBJ databases">
        <authorList>
            <consortium name="Genoscope - CEA"/>
            <person name="William W."/>
        </authorList>
    </citation>
    <scope>NUCLEOTIDE SEQUENCE [LARGE SCALE GENOMIC DNA]</scope>
</reference>
<evidence type="ECO:0000256" key="16">
    <source>
        <dbReference type="SAM" id="MobiDB-lite"/>
    </source>
</evidence>
<sequence>MPNNTTMGLGAQVRLLEGSGLTLVLLLSLLLNLSVCGIIWRTRQLRNKPTNTFVANLCIANLLLTACVIPFSLTTVIQDQHGGYTHILCQSNGFISVVSSVAIVMTLCCISLDRYIAVTRPTRYKTIVTVKRACYSLIVVWGQGLLYASLPLFGWSRYQYDEGTLHCSPVWTANCSLYIFLAIVGFGIPIILMIFTYIRIFFVIRRHTRKVSTARNLGKKSSTCKLISLSQRHSVDQNQSPNLEMNGRLSCSTDKIIHPVDEQTIFNSNMEISSFNNCCKESGLNKIPSAKAEVPFEHEGEKCAIQTKPASENTCSESSSSGKRGSMRFGEVLRKYFPRKPRNLNKRPLSREYKVAKTGVLLLVLFIVLWLPYMVVHICSARFKAPQVAFRFSMWLVFMNGVLNPIAYAFGNSTVKMKFEQISSTIFAFCCKSMNTLQEVLLVLVIVSSIVLNFSVVFVICRNKHLRMRTTNIFILNLVLSNALMAIFVMPLSLAAFIRLGWNVDSVLCKFNGMSGTTLCLASISTLCCISADRYFAVVRPMRYKHVLTPKRALCMLALVWLVSLCLSCLPLITDYEYHVGTNNCSPAWRRSCGLYAFMTVFAFGMPLVILLSTYGMIFSSIRRHTKKVSHWRISSSGHHGTRNREVRGSDPTYDSFISNSALGKENQNRVGVKVDTQLSPDNTPNNSMQDVRGFEREDEFRNRRNNDRKYRSHSAGCPHIKPDENFLPFVIQMKAAAKTKDDEANSEPRPRSCSVNLEFSVSGIVPGTVSAMFNGSNVTDHSVPSTAKALSLSYTNVKSTESNDLTLTEWQEISTQQILRGESPSADLNGERVRTHSINVTVTTASTPVNELENNVPGTLSLNGFERSSEKYKRSKNSFQASAVQKIGSPLLRLRAITQFKRRLRVSALPREYKIAKTGFILVLVFFFSWGPYMMAHNCKSSSETPLWVYRASMWLVYLSCVLNPIVYALSSKHIRVAFTGHMKFCKKL</sequence>
<evidence type="ECO:0000256" key="12">
    <source>
        <dbReference type="ARBA" id="ARBA00023180"/>
    </source>
</evidence>
<evidence type="ECO:0000256" key="2">
    <source>
        <dbReference type="ARBA" id="ARBA00004651"/>
    </source>
</evidence>
<feature type="transmembrane region" description="Helical" evidence="17">
    <location>
        <begin position="473"/>
        <end position="502"/>
    </location>
</feature>
<keyword evidence="12" id="KW-0325">Glycoprotein</keyword>
<dbReference type="Proteomes" id="UP001159427">
    <property type="component" value="Unassembled WGS sequence"/>
</dbReference>
<dbReference type="PANTHER" id="PTHR22752:SF10">
    <property type="entry name" value="G-PROTEIN COUPLED RECEPTOR 161"/>
    <property type="match status" value="1"/>
</dbReference>
<evidence type="ECO:0000256" key="7">
    <source>
        <dbReference type="ARBA" id="ARBA00023040"/>
    </source>
</evidence>
<evidence type="ECO:0000256" key="17">
    <source>
        <dbReference type="SAM" id="Phobius"/>
    </source>
</evidence>
<evidence type="ECO:0000256" key="11">
    <source>
        <dbReference type="ARBA" id="ARBA00023170"/>
    </source>
</evidence>
<dbReference type="EMBL" id="CALNXI010000753">
    <property type="protein sequence ID" value="CAH3044016.1"/>
    <property type="molecule type" value="Genomic_DNA"/>
</dbReference>
<dbReference type="InterPro" id="IPR017452">
    <property type="entry name" value="GPCR_Rhodpsn_7TM"/>
</dbReference>
<evidence type="ECO:0000256" key="4">
    <source>
        <dbReference type="ARBA" id="ARBA00022475"/>
    </source>
</evidence>
<evidence type="ECO:0000313" key="20">
    <source>
        <dbReference type="Proteomes" id="UP001159427"/>
    </source>
</evidence>
<feature type="non-terminal residue" evidence="19">
    <location>
        <position position="990"/>
    </location>
</feature>
<feature type="transmembrane region" description="Helical" evidence="17">
    <location>
        <begin position="916"/>
        <end position="937"/>
    </location>
</feature>
<feature type="transmembrane region" description="Helical" evidence="17">
    <location>
        <begin position="441"/>
        <end position="461"/>
    </location>
</feature>
<feature type="transmembrane region" description="Helical" evidence="17">
    <location>
        <begin position="594"/>
        <end position="618"/>
    </location>
</feature>
<feature type="transmembrane region" description="Helical" evidence="17">
    <location>
        <begin position="133"/>
        <end position="156"/>
    </location>
</feature>
<dbReference type="CDD" id="cd00637">
    <property type="entry name" value="7tm_classA_rhodopsin-like"/>
    <property type="match status" value="3"/>
</dbReference>
<name>A0ABN8N8F7_9CNID</name>
<evidence type="ECO:0000256" key="1">
    <source>
        <dbReference type="ARBA" id="ARBA00004309"/>
    </source>
</evidence>
<comment type="subcellular location">
    <subcellularLocation>
        <location evidence="2">Cell membrane</location>
        <topology evidence="2">Multi-pass membrane protein</topology>
    </subcellularLocation>
    <subcellularLocation>
        <location evidence="1">Cell projection</location>
        <location evidence="1">Cilium membrane</location>
    </subcellularLocation>
</comment>
<feature type="transmembrane region" description="Helical" evidence="17">
    <location>
        <begin position="514"/>
        <end position="532"/>
    </location>
</feature>
<dbReference type="SUPFAM" id="SSF81321">
    <property type="entry name" value="Family A G protein-coupled receptor-like"/>
    <property type="match status" value="2"/>
</dbReference>
<feature type="transmembrane region" description="Helical" evidence="17">
    <location>
        <begin position="949"/>
        <end position="971"/>
    </location>
</feature>
<organism evidence="19 20">
    <name type="scientific">Porites evermanni</name>
    <dbReference type="NCBI Taxonomy" id="104178"/>
    <lineage>
        <taxon>Eukaryota</taxon>
        <taxon>Metazoa</taxon>
        <taxon>Cnidaria</taxon>
        <taxon>Anthozoa</taxon>
        <taxon>Hexacorallia</taxon>
        <taxon>Scleractinia</taxon>
        <taxon>Fungiina</taxon>
        <taxon>Poritidae</taxon>
        <taxon>Porites</taxon>
    </lineage>
</organism>
<keyword evidence="8" id="KW-0969">Cilium</keyword>
<evidence type="ECO:0000256" key="10">
    <source>
        <dbReference type="ARBA" id="ARBA00023157"/>
    </source>
</evidence>
<evidence type="ECO:0000256" key="14">
    <source>
        <dbReference type="ARBA" id="ARBA00023273"/>
    </source>
</evidence>
<dbReference type="PROSITE" id="PS00237">
    <property type="entry name" value="G_PROTEIN_RECEP_F1_1"/>
    <property type="match status" value="1"/>
</dbReference>
<comment type="caution">
    <text evidence="19">The sequence shown here is derived from an EMBL/GenBank/DDBJ whole genome shotgun (WGS) entry which is preliminary data.</text>
</comment>
<gene>
    <name evidence="19" type="ORF">PEVE_00040754</name>
</gene>
<accession>A0ABN8N8F7</accession>
<evidence type="ECO:0000256" key="6">
    <source>
        <dbReference type="ARBA" id="ARBA00022989"/>
    </source>
</evidence>
<evidence type="ECO:0000256" key="5">
    <source>
        <dbReference type="ARBA" id="ARBA00022692"/>
    </source>
</evidence>
<dbReference type="Gene3D" id="1.20.1070.10">
    <property type="entry name" value="Rhodopsin 7-helix transmembrane proteins"/>
    <property type="match status" value="3"/>
</dbReference>
<dbReference type="SMART" id="SM01381">
    <property type="entry name" value="7TM_GPCR_Srsx"/>
    <property type="match status" value="1"/>
</dbReference>
<keyword evidence="13 15" id="KW-0807">Transducer</keyword>
<evidence type="ECO:0000256" key="15">
    <source>
        <dbReference type="RuleBase" id="RU000688"/>
    </source>
</evidence>
<keyword evidence="14" id="KW-0966">Cell projection</keyword>
<feature type="region of interest" description="Disordered" evidence="16">
    <location>
        <begin position="699"/>
        <end position="718"/>
    </location>
</feature>
<evidence type="ECO:0000256" key="9">
    <source>
        <dbReference type="ARBA" id="ARBA00023136"/>
    </source>
</evidence>
<dbReference type="PROSITE" id="PS50262">
    <property type="entry name" value="G_PROTEIN_RECEP_F1_2"/>
    <property type="match status" value="2"/>
</dbReference>
<protein>
    <recommendedName>
        <fullName evidence="18">G-protein coupled receptors family 1 profile domain-containing protein</fullName>
    </recommendedName>
</protein>